<sequence length="566" mass="60918">MSVCVLHSLPARLPGLPVSRYLCTRRLHAGLLEAARSHGERTALVDPSGRHTYRQLLARAAALAGRLRCAAPQPGSRVAVLAPPGHQFVSAQWAVWMAGHVAVPLCGAHPTSQHRYYLDDSQSAAVVGTEETAEQLETAVADSRLPLLLADGETTAEGEGGARGEGEEVGSREDSQPAVILYTSGTTGPPKGVVLTHGNLLSQTRDMVSAWQWQPSDVILHTLPLHHTHGLINALACPLYVGAKCVMLPSFDAEKVWYHLLDTVSDPAEQVNVFTAVPTIYAKLLEHYDNKSRNNFAYQSFVKDVCKSKIRVMISGSAALARPILDRWEVATGHRLLERYGMTETGMVLTNPLHGHRVPGAVGRPFPSVSVRVARFEPGVSGYTTLSEADGSGACTVTPGCEDQEGELLVRGPSLFSGYWRRPEVTAREFTADGWFRTGDTARLSDGVFSILGRTSVDIIKTGGFKISALDVERRLLEHPEVQDVAVVGLPDLTWGQKVAAVVVSSADLDLAGLKQWCGDQLPPYAAPTVLKVLPQMPRNAMGKVNKKQLVKDLFPEPGTAPAAGA</sequence>
<dbReference type="Pfam" id="PF00501">
    <property type="entry name" value="AMP-binding"/>
    <property type="match status" value="1"/>
</dbReference>
<feature type="compositionally biased region" description="Basic and acidic residues" evidence="2">
    <location>
        <begin position="160"/>
        <end position="175"/>
    </location>
</feature>
<dbReference type="Pfam" id="PF13193">
    <property type="entry name" value="AMP-binding_C"/>
    <property type="match status" value="1"/>
</dbReference>
<protein>
    <submittedName>
        <fullName evidence="5">Acyl-CoA synthetase family member 3, mitochondrial</fullName>
    </submittedName>
</protein>
<dbReference type="PANTHER" id="PTHR43201:SF8">
    <property type="entry name" value="ACYL-COA SYNTHETASE FAMILY MEMBER 3"/>
    <property type="match status" value="1"/>
</dbReference>
<name>A0A6A4V2G1_AMPAM</name>
<dbReference type="GO" id="GO:0006631">
    <property type="term" value="P:fatty acid metabolic process"/>
    <property type="evidence" value="ECO:0007669"/>
    <property type="project" value="TreeGrafter"/>
</dbReference>
<feature type="domain" description="AMP-dependent synthetase/ligase" evidence="3">
    <location>
        <begin position="33"/>
        <end position="420"/>
    </location>
</feature>
<dbReference type="InterPro" id="IPR000873">
    <property type="entry name" value="AMP-dep_synth/lig_dom"/>
</dbReference>
<dbReference type="EMBL" id="VIIS01002164">
    <property type="protein sequence ID" value="KAF0287785.1"/>
    <property type="molecule type" value="Genomic_DNA"/>
</dbReference>
<accession>A0A6A4V2G1</accession>
<dbReference type="PROSITE" id="PS00455">
    <property type="entry name" value="AMP_BINDING"/>
    <property type="match status" value="1"/>
</dbReference>
<dbReference type="Proteomes" id="UP000440578">
    <property type="component" value="Unassembled WGS sequence"/>
</dbReference>
<dbReference type="GO" id="GO:0031956">
    <property type="term" value="F:medium-chain fatty acid-CoA ligase activity"/>
    <property type="evidence" value="ECO:0007669"/>
    <property type="project" value="TreeGrafter"/>
</dbReference>
<dbReference type="PANTHER" id="PTHR43201">
    <property type="entry name" value="ACYL-COA SYNTHETASE"/>
    <property type="match status" value="1"/>
</dbReference>
<evidence type="ECO:0000313" key="6">
    <source>
        <dbReference type="Proteomes" id="UP000440578"/>
    </source>
</evidence>
<gene>
    <name evidence="5" type="primary">Acsf3</name>
    <name evidence="5" type="ORF">FJT64_001425</name>
</gene>
<keyword evidence="6" id="KW-1185">Reference proteome</keyword>
<dbReference type="SUPFAM" id="SSF56801">
    <property type="entry name" value="Acetyl-CoA synthetase-like"/>
    <property type="match status" value="1"/>
</dbReference>
<dbReference type="OrthoDB" id="2962993at2759"/>
<feature type="region of interest" description="Disordered" evidence="2">
    <location>
        <begin position="152"/>
        <end position="175"/>
    </location>
</feature>
<evidence type="ECO:0000256" key="2">
    <source>
        <dbReference type="SAM" id="MobiDB-lite"/>
    </source>
</evidence>
<comment type="caution">
    <text evidence="5">The sequence shown here is derived from an EMBL/GenBank/DDBJ whole genome shotgun (WGS) entry which is preliminary data.</text>
</comment>
<reference evidence="5 6" key="1">
    <citation type="submission" date="2019-07" db="EMBL/GenBank/DDBJ databases">
        <title>Draft genome assembly of a fouling barnacle, Amphibalanus amphitrite (Darwin, 1854): The first reference genome for Thecostraca.</title>
        <authorList>
            <person name="Kim W."/>
        </authorList>
    </citation>
    <scope>NUCLEOTIDE SEQUENCE [LARGE SCALE GENOMIC DNA]</scope>
    <source>
        <strain evidence="5">SNU_AA5</strain>
        <tissue evidence="5">Soma without cirri and trophi</tissue>
    </source>
</reference>
<dbReference type="InterPro" id="IPR045851">
    <property type="entry name" value="AMP-bd_C_sf"/>
</dbReference>
<evidence type="ECO:0000259" key="4">
    <source>
        <dbReference type="Pfam" id="PF13193"/>
    </source>
</evidence>
<dbReference type="InterPro" id="IPR025110">
    <property type="entry name" value="AMP-bd_C"/>
</dbReference>
<comment type="similarity">
    <text evidence="1">Belongs to the ATP-dependent AMP-binding enzyme family.</text>
</comment>
<evidence type="ECO:0000256" key="1">
    <source>
        <dbReference type="ARBA" id="ARBA00006432"/>
    </source>
</evidence>
<dbReference type="InterPro" id="IPR020845">
    <property type="entry name" value="AMP-binding_CS"/>
</dbReference>
<evidence type="ECO:0000259" key="3">
    <source>
        <dbReference type="Pfam" id="PF00501"/>
    </source>
</evidence>
<dbReference type="AlphaFoldDB" id="A0A6A4V2G1"/>
<evidence type="ECO:0000313" key="5">
    <source>
        <dbReference type="EMBL" id="KAF0287785.1"/>
    </source>
</evidence>
<dbReference type="Gene3D" id="3.30.300.30">
    <property type="match status" value="1"/>
</dbReference>
<dbReference type="CDD" id="cd05941">
    <property type="entry name" value="MCS"/>
    <property type="match status" value="1"/>
</dbReference>
<organism evidence="5 6">
    <name type="scientific">Amphibalanus amphitrite</name>
    <name type="common">Striped barnacle</name>
    <name type="synonym">Balanus amphitrite</name>
    <dbReference type="NCBI Taxonomy" id="1232801"/>
    <lineage>
        <taxon>Eukaryota</taxon>
        <taxon>Metazoa</taxon>
        <taxon>Ecdysozoa</taxon>
        <taxon>Arthropoda</taxon>
        <taxon>Crustacea</taxon>
        <taxon>Multicrustacea</taxon>
        <taxon>Cirripedia</taxon>
        <taxon>Thoracica</taxon>
        <taxon>Thoracicalcarea</taxon>
        <taxon>Balanomorpha</taxon>
        <taxon>Balanoidea</taxon>
        <taxon>Balanidae</taxon>
        <taxon>Amphibalaninae</taxon>
        <taxon>Amphibalanus</taxon>
    </lineage>
</organism>
<dbReference type="Gene3D" id="3.40.50.12780">
    <property type="entry name" value="N-terminal domain of ligase-like"/>
    <property type="match status" value="1"/>
</dbReference>
<feature type="domain" description="AMP-binding enzyme C-terminal" evidence="4">
    <location>
        <begin position="472"/>
        <end position="544"/>
    </location>
</feature>
<proteinExistence type="inferred from homology"/>
<dbReference type="InterPro" id="IPR042099">
    <property type="entry name" value="ANL_N_sf"/>
</dbReference>